<dbReference type="NCBIfam" id="NF004079">
    <property type="entry name" value="PRK05584.1"/>
    <property type="match status" value="1"/>
</dbReference>
<dbReference type="GO" id="GO:0008930">
    <property type="term" value="F:methylthioadenosine nucleosidase activity"/>
    <property type="evidence" value="ECO:0007669"/>
    <property type="project" value="InterPro"/>
</dbReference>
<keyword evidence="8" id="KW-1185">Reference proteome</keyword>
<keyword evidence="7" id="KW-0326">Glycosidase</keyword>
<dbReference type="EMBL" id="WINI01000006">
    <property type="protein sequence ID" value="MQR01380.1"/>
    <property type="molecule type" value="Genomic_DNA"/>
</dbReference>
<dbReference type="EC" id="3.2.2.9" evidence="2"/>
<dbReference type="InterPro" id="IPR035994">
    <property type="entry name" value="Nucleoside_phosphorylase_sf"/>
</dbReference>
<dbReference type="PANTHER" id="PTHR46832">
    <property type="entry name" value="5'-METHYLTHIOADENOSINE/S-ADENOSYLHOMOCYSTEINE NUCLEOSIDASE"/>
    <property type="match status" value="1"/>
</dbReference>
<keyword evidence="4 7" id="KW-0378">Hydrolase</keyword>
<evidence type="ECO:0000313" key="7">
    <source>
        <dbReference type="EMBL" id="MQR01380.1"/>
    </source>
</evidence>
<dbReference type="GO" id="GO:0019284">
    <property type="term" value="P:L-methionine salvage from S-adenosylmethionine"/>
    <property type="evidence" value="ECO:0007669"/>
    <property type="project" value="TreeGrafter"/>
</dbReference>
<evidence type="ECO:0000259" key="6">
    <source>
        <dbReference type="Pfam" id="PF01048"/>
    </source>
</evidence>
<dbReference type="GO" id="GO:0008782">
    <property type="term" value="F:adenosylhomocysteine nucleosidase activity"/>
    <property type="evidence" value="ECO:0007669"/>
    <property type="project" value="UniProtKB-EC"/>
</dbReference>
<evidence type="ECO:0000256" key="3">
    <source>
        <dbReference type="ARBA" id="ARBA00022605"/>
    </source>
</evidence>
<dbReference type="InterPro" id="IPR010049">
    <property type="entry name" value="MTA_SAH_Nsdase"/>
</dbReference>
<dbReference type="Gene3D" id="3.40.50.1580">
    <property type="entry name" value="Nucleoside phosphorylase domain"/>
    <property type="match status" value="1"/>
</dbReference>
<evidence type="ECO:0000256" key="1">
    <source>
        <dbReference type="ARBA" id="ARBA00004945"/>
    </source>
</evidence>
<dbReference type="CDD" id="cd09008">
    <property type="entry name" value="MTAN"/>
    <property type="match status" value="1"/>
</dbReference>
<evidence type="ECO:0000313" key="8">
    <source>
        <dbReference type="Proteomes" id="UP000451565"/>
    </source>
</evidence>
<dbReference type="OrthoDB" id="9792278at2"/>
<dbReference type="AlphaFoldDB" id="A0A843YQM1"/>
<feature type="domain" description="Nucleoside phosphorylase" evidence="6">
    <location>
        <begin position="2"/>
        <end position="250"/>
    </location>
</feature>
<name>A0A843YQM1_9BURK</name>
<dbReference type="RefSeq" id="WP_153235001.1">
    <property type="nucleotide sequence ID" value="NZ_WINI01000006.1"/>
</dbReference>
<dbReference type="UniPathway" id="UPA00904">
    <property type="reaction ID" value="UER00871"/>
</dbReference>
<dbReference type="NCBIfam" id="TIGR01704">
    <property type="entry name" value="MTA_SAH-Nsdase"/>
    <property type="match status" value="1"/>
</dbReference>
<dbReference type="Pfam" id="PF01048">
    <property type="entry name" value="PNP_UDP_1"/>
    <property type="match status" value="1"/>
</dbReference>
<dbReference type="InterPro" id="IPR000845">
    <property type="entry name" value="Nucleoside_phosphorylase_d"/>
</dbReference>
<protein>
    <recommendedName>
        <fullName evidence="2">adenosylhomocysteine nucleosidase</fullName>
        <ecNumber evidence="2">3.2.2.9</ecNumber>
    </recommendedName>
</protein>
<evidence type="ECO:0000256" key="4">
    <source>
        <dbReference type="ARBA" id="ARBA00022801"/>
    </source>
</evidence>
<keyword evidence="3" id="KW-0028">Amino-acid biosynthesis</keyword>
<dbReference type="GO" id="GO:0005829">
    <property type="term" value="C:cytosol"/>
    <property type="evidence" value="ECO:0007669"/>
    <property type="project" value="TreeGrafter"/>
</dbReference>
<evidence type="ECO:0000256" key="5">
    <source>
        <dbReference type="ARBA" id="ARBA00023167"/>
    </source>
</evidence>
<comment type="caution">
    <text evidence="7">The sequence shown here is derived from an EMBL/GenBank/DDBJ whole genome shotgun (WGS) entry which is preliminary data.</text>
</comment>
<dbReference type="Proteomes" id="UP000451565">
    <property type="component" value="Unassembled WGS sequence"/>
</dbReference>
<dbReference type="SUPFAM" id="SSF53167">
    <property type="entry name" value="Purine and uridine phosphorylases"/>
    <property type="match status" value="1"/>
</dbReference>
<accession>A0A843YQM1</accession>
<sequence length="260" mass="27713">MTIGILGAMHGEIAELISAMIAQSGSRIERIGMRDYHVGELNGQPCVVALARIGKVAAAATTVSLIREFNVTEIIFTGLAGGIAAEAKVGDVVLADQLIQHDLDASPIFPRYEVPLLGMSTFATDAALSAELKIAAENFLRDDLPHAITQKNQDIFQLQQVALHVGTIASGDQFISDIAHASRIVTALPEVLAVEMEGAAVAQICYEYGVPCAILRTISDRADATAHVDFGQFLDGVASHYSAGIVRRFLSERSSRSINI</sequence>
<dbReference type="PANTHER" id="PTHR46832:SF1">
    <property type="entry name" value="5'-METHYLTHIOADENOSINE_S-ADENOSYLHOMOCYSTEINE NUCLEOSIDASE"/>
    <property type="match status" value="1"/>
</dbReference>
<reference evidence="7 8" key="1">
    <citation type="submission" date="2019-10" db="EMBL/GenBank/DDBJ databases">
        <title>Glaciimonas soli sp. nov., a psychrophilic bacterium isolated from the forest soil of a high elevation mountain in Taiwan.</title>
        <authorList>
            <person name="Wang L.-T."/>
            <person name="Shieh W.Y."/>
        </authorList>
    </citation>
    <scope>NUCLEOTIDE SEQUENCE [LARGE SCALE GENOMIC DNA]</scope>
    <source>
        <strain evidence="7 8">GS1</strain>
    </source>
</reference>
<keyword evidence="5" id="KW-0486">Methionine biosynthesis</keyword>
<proteinExistence type="predicted"/>
<dbReference type="GO" id="GO:0019509">
    <property type="term" value="P:L-methionine salvage from methylthioadenosine"/>
    <property type="evidence" value="ECO:0007669"/>
    <property type="project" value="UniProtKB-UniPathway"/>
</dbReference>
<evidence type="ECO:0000256" key="2">
    <source>
        <dbReference type="ARBA" id="ARBA00011974"/>
    </source>
</evidence>
<gene>
    <name evidence="7" type="ORF">GEV47_11905</name>
</gene>
<organism evidence="7 8">
    <name type="scientific">Glaciimonas soli</name>
    <dbReference type="NCBI Taxonomy" id="2590999"/>
    <lineage>
        <taxon>Bacteria</taxon>
        <taxon>Pseudomonadati</taxon>
        <taxon>Pseudomonadota</taxon>
        <taxon>Betaproteobacteria</taxon>
        <taxon>Burkholderiales</taxon>
        <taxon>Oxalobacteraceae</taxon>
        <taxon>Glaciimonas</taxon>
    </lineage>
</organism>
<dbReference type="GO" id="GO:0009164">
    <property type="term" value="P:nucleoside catabolic process"/>
    <property type="evidence" value="ECO:0007669"/>
    <property type="project" value="InterPro"/>
</dbReference>
<comment type="pathway">
    <text evidence="1">Amino-acid biosynthesis; L-methionine biosynthesis via salvage pathway; S-methyl-5-thio-alpha-D-ribose 1-phosphate from S-methyl-5'-thioadenosine (hydrolase route): step 1/2.</text>
</comment>